<protein>
    <submittedName>
        <fullName evidence="8">Maturation protein</fullName>
    </submittedName>
</protein>
<dbReference type="RefSeq" id="YP_010769430.1">
    <property type="nucleotide sequence ID" value="NC_073972.1"/>
</dbReference>
<evidence type="ECO:0000256" key="4">
    <source>
        <dbReference type="ARBA" id="ARBA00022844"/>
    </source>
</evidence>
<evidence type="ECO:0000256" key="6">
    <source>
        <dbReference type="ARBA" id="ARBA00023296"/>
    </source>
</evidence>
<dbReference type="Pfam" id="PF03863">
    <property type="entry name" value="Phage_mat-A"/>
    <property type="match status" value="1"/>
</dbReference>
<comment type="subcellular location">
    <subcellularLocation>
        <location evidence="1">Virion</location>
    </subcellularLocation>
</comment>
<keyword evidence="9" id="KW-1185">Reference proteome</keyword>
<keyword evidence="2" id="KW-0945">Host-virus interaction</keyword>
<keyword evidence="5" id="KW-1175">Viral attachment to host cell pilus</keyword>
<gene>
    <name evidence="8" type="primary">SRR6050738_3_2</name>
</gene>
<dbReference type="KEGG" id="vg:80398443"/>
<keyword evidence="4" id="KW-0946">Virion</keyword>
<evidence type="ECO:0000256" key="2">
    <source>
        <dbReference type="ARBA" id="ARBA00022581"/>
    </source>
</evidence>
<evidence type="ECO:0000256" key="3">
    <source>
        <dbReference type="ARBA" id="ARBA00022804"/>
    </source>
</evidence>
<proteinExistence type="inferred from homology"/>
<organism evidence="8 9">
    <name type="scientific">ssRNA phage SRR6050738_3</name>
    <dbReference type="NCBI Taxonomy" id="2786486"/>
    <lineage>
        <taxon>Viruses</taxon>
        <taxon>Riboviria</taxon>
        <taxon>Orthornavirae</taxon>
        <taxon>Lenarviricota</taxon>
        <taxon>Leviviricetes</taxon>
        <taxon>Norzivirales</taxon>
        <taxon>Fiersviridae</taxon>
        <taxon>Kahfsdivirus</taxon>
        <taxon>Kahfsdivirus asiovicinum</taxon>
    </lineage>
</organism>
<dbReference type="GO" id="GO:0039666">
    <property type="term" value="P:virion attachment to host cell pilus"/>
    <property type="evidence" value="ECO:0007669"/>
    <property type="project" value="UniProtKB-KW"/>
</dbReference>
<dbReference type="EMBL" id="BK014046">
    <property type="protein sequence ID" value="DAD52246.1"/>
    <property type="molecule type" value="Genomic_RNA"/>
</dbReference>
<evidence type="ECO:0000256" key="7">
    <source>
        <dbReference type="ARBA" id="ARBA00035110"/>
    </source>
</evidence>
<reference evidence="8" key="1">
    <citation type="submission" date="2020-09" db="EMBL/GenBank/DDBJ databases">
        <title>Leviviricetes taxonomy.</title>
        <authorList>
            <person name="Stockdale S.R."/>
            <person name="Callanan J."/>
            <person name="Adriaenssens E.M."/>
            <person name="Kuhn J.H."/>
            <person name="Rumnieks J."/>
            <person name="Shkoporov A."/>
            <person name="Draper L.A."/>
            <person name="Ross P."/>
            <person name="Hill C."/>
        </authorList>
    </citation>
    <scope>NUCLEOTIDE SEQUENCE</scope>
</reference>
<dbReference type="InterPro" id="IPR005563">
    <property type="entry name" value="A_protein"/>
</dbReference>
<evidence type="ECO:0000313" key="9">
    <source>
        <dbReference type="Proteomes" id="UP000677336"/>
    </source>
</evidence>
<evidence type="ECO:0000256" key="1">
    <source>
        <dbReference type="ARBA" id="ARBA00004328"/>
    </source>
</evidence>
<evidence type="ECO:0000256" key="5">
    <source>
        <dbReference type="ARBA" id="ARBA00023104"/>
    </source>
</evidence>
<evidence type="ECO:0000313" key="8">
    <source>
        <dbReference type="EMBL" id="DAD52246.1"/>
    </source>
</evidence>
<dbReference type="Proteomes" id="UP000677336">
    <property type="component" value="Segment"/>
</dbReference>
<comment type="similarity">
    <text evidence="7">Belongs to the Leviviricetes maturation protein family.</text>
</comment>
<name>A0A8S5L392_9VIRU</name>
<accession>A0A8S5L392</accession>
<dbReference type="GeneID" id="80398443"/>
<keyword evidence="3" id="KW-1161">Viral attachment to host cell</keyword>
<keyword evidence="6" id="KW-1160">Virus entry into host cell</keyword>
<dbReference type="GO" id="GO:0044423">
    <property type="term" value="C:virion component"/>
    <property type="evidence" value="ECO:0007669"/>
    <property type="project" value="UniProtKB-KW"/>
</dbReference>
<sequence length="505" mass="57356">MANFYKVNQVPSRGFEISTIRYWSLDGSPTGYADEETVSEFSAGGLVTTLLREGTSETSSSGGQRLYRVAWVPKKYPLKAPVKPELHLPKLPTLKERREGQSDSSWNKAKAKYQNLRDKLIVIRIRNNLRFRERMIKYHKRLAVYEKYVELQKTGVPRYKKLKVRYSEWHPYDIHEKSDYGFYVDTAHNPNLPGPTANIRRDWTYTTYLNAISANRAASLAGVVLPQIELSGDEQNSCAEAALSRAKRQFYQNLSKQEVHVGNIIAERHKTFAMLKDLLERVNQLLLKRNKIAASKLIGGEQKGVTGIANDLLMFQFGLRPLMSDIFSTLELLAQQSQKDTVTVRGRGKKESIAFVNGVEIRTFAQTRFVVEYEVSNEFLATLNSIGLVNPAEIAWESLPWSFVVDWFLPIGNWIHSLNNCTGLVFSRGVQSDTKLVEIPFTVLNTSTAGSDGTVNISSQFHCAERKKTRVFLTEPPSLMLPQFKNPLSVYHVLEAVALIVQRFR</sequence>